<proteinExistence type="inferred from homology"/>
<dbReference type="PROSITE" id="PS00387">
    <property type="entry name" value="PPASE"/>
    <property type="match status" value="1"/>
</dbReference>
<name>A0A507QI72_MONPU</name>
<dbReference type="Pfam" id="PF00719">
    <property type="entry name" value="Pyrophosphatase"/>
    <property type="match status" value="1"/>
</dbReference>
<dbReference type="InterPro" id="IPR036649">
    <property type="entry name" value="Pyrophosphatase_sf"/>
</dbReference>
<comment type="cofactor">
    <cofactor evidence="1">
        <name>Mg(2+)</name>
        <dbReference type="ChEBI" id="CHEBI:18420"/>
    </cofactor>
</comment>
<dbReference type="GO" id="GO:0000287">
    <property type="term" value="F:magnesium ion binding"/>
    <property type="evidence" value="ECO:0007669"/>
    <property type="project" value="InterPro"/>
</dbReference>
<dbReference type="EMBL" id="VIFY01000238">
    <property type="protein sequence ID" value="TQB68219.1"/>
    <property type="molecule type" value="Genomic_DNA"/>
</dbReference>
<dbReference type="AlphaFoldDB" id="A0A507QI72"/>
<gene>
    <name evidence="7" type="ORF">MPDQ_003779</name>
</gene>
<dbReference type="PANTHER" id="PTHR10286">
    <property type="entry name" value="INORGANIC PYROPHOSPHATASE"/>
    <property type="match status" value="1"/>
</dbReference>
<keyword evidence="4" id="KW-0479">Metal-binding</keyword>
<dbReference type="EC" id="3.6.1.1" evidence="3"/>
<comment type="caution">
    <text evidence="7">The sequence shown here is derived from an EMBL/GenBank/DDBJ whole genome shotgun (WGS) entry which is preliminary data.</text>
</comment>
<dbReference type="Gene3D" id="3.90.80.10">
    <property type="entry name" value="Inorganic pyrophosphatase"/>
    <property type="match status" value="1"/>
</dbReference>
<dbReference type="GO" id="GO:0006796">
    <property type="term" value="P:phosphate-containing compound metabolic process"/>
    <property type="evidence" value="ECO:0007669"/>
    <property type="project" value="InterPro"/>
</dbReference>
<evidence type="ECO:0000313" key="8">
    <source>
        <dbReference type="Proteomes" id="UP000319663"/>
    </source>
</evidence>
<dbReference type="GO" id="GO:0004427">
    <property type="term" value="F:inorganic diphosphate phosphatase activity"/>
    <property type="evidence" value="ECO:0007669"/>
    <property type="project" value="UniProtKB-EC"/>
</dbReference>
<evidence type="ECO:0000256" key="6">
    <source>
        <dbReference type="ARBA" id="ARBA00022842"/>
    </source>
</evidence>
<protein>
    <recommendedName>
        <fullName evidence="3">inorganic diphosphatase</fullName>
        <ecNumber evidence="3">3.6.1.1</ecNumber>
    </recommendedName>
</protein>
<evidence type="ECO:0000256" key="3">
    <source>
        <dbReference type="ARBA" id="ARBA00012146"/>
    </source>
</evidence>
<keyword evidence="8" id="KW-1185">Reference proteome</keyword>
<evidence type="ECO:0000256" key="5">
    <source>
        <dbReference type="ARBA" id="ARBA00022801"/>
    </source>
</evidence>
<evidence type="ECO:0000313" key="7">
    <source>
        <dbReference type="EMBL" id="TQB68219.1"/>
    </source>
</evidence>
<dbReference type="Proteomes" id="UP000319663">
    <property type="component" value="Unassembled WGS sequence"/>
</dbReference>
<evidence type="ECO:0000256" key="2">
    <source>
        <dbReference type="ARBA" id="ARBA00006220"/>
    </source>
</evidence>
<evidence type="ECO:0000256" key="4">
    <source>
        <dbReference type="ARBA" id="ARBA00022723"/>
    </source>
</evidence>
<comment type="similarity">
    <text evidence="2">Belongs to the PPase family.</text>
</comment>
<reference evidence="7 8" key="1">
    <citation type="submission" date="2019-06" db="EMBL/GenBank/DDBJ databases">
        <title>Wine fermentation using esterase from Monascus purpureus.</title>
        <authorList>
            <person name="Geng C."/>
            <person name="Zhang Y."/>
        </authorList>
    </citation>
    <scope>NUCLEOTIDE SEQUENCE [LARGE SCALE GENOMIC DNA]</scope>
    <source>
        <strain evidence="7">HQ1</strain>
    </source>
</reference>
<organism evidence="7 8">
    <name type="scientific">Monascus purpureus</name>
    <name type="common">Red mold</name>
    <name type="synonym">Monascus anka</name>
    <dbReference type="NCBI Taxonomy" id="5098"/>
    <lineage>
        <taxon>Eukaryota</taxon>
        <taxon>Fungi</taxon>
        <taxon>Dikarya</taxon>
        <taxon>Ascomycota</taxon>
        <taxon>Pezizomycotina</taxon>
        <taxon>Eurotiomycetes</taxon>
        <taxon>Eurotiomycetidae</taxon>
        <taxon>Eurotiales</taxon>
        <taxon>Aspergillaceae</taxon>
        <taxon>Monascus</taxon>
    </lineage>
</organism>
<evidence type="ECO:0000256" key="1">
    <source>
        <dbReference type="ARBA" id="ARBA00001946"/>
    </source>
</evidence>
<dbReference type="SUPFAM" id="SSF50324">
    <property type="entry name" value="Inorganic pyrophosphatase"/>
    <property type="match status" value="1"/>
</dbReference>
<keyword evidence="5" id="KW-0378">Hydrolase</keyword>
<dbReference type="InterPro" id="IPR008162">
    <property type="entry name" value="Pyrophosphatase"/>
</dbReference>
<dbReference type="GO" id="GO:0005737">
    <property type="term" value="C:cytoplasm"/>
    <property type="evidence" value="ECO:0007669"/>
    <property type="project" value="InterPro"/>
</dbReference>
<accession>A0A507QI72</accession>
<dbReference type="STRING" id="5098.A0A507QI72"/>
<keyword evidence="6" id="KW-0460">Magnesium</keyword>
<sequence length="197" mass="22176">MGRSQLKDSNTSIPGDGDPLDVCELAGDIGFTGQVKAVKVLGAFAVIDEGETDWKIVVIDMENPAAEQINDISQVERQMPGYLGTMKEWFRVYKVPDGKKKNDIALNGEIKGREFALNLIEHYHRSWKSIQPEPSVHTKASMDDIGLRENTLAGQLYHEQKEDLHHIHIDKGLVERYYFLSPDWPLNASCPGRIMEA</sequence>